<dbReference type="InterPro" id="IPR048020">
    <property type="entry name" value="Transpos_IS3"/>
</dbReference>
<evidence type="ECO:0000313" key="3">
    <source>
        <dbReference type="EMBL" id="KIU25630.1"/>
    </source>
</evidence>
<dbReference type="SUPFAM" id="SSF53098">
    <property type="entry name" value="Ribonuclease H-like"/>
    <property type="match status" value="1"/>
</dbReference>
<accession>A0A0D1M0T5</accession>
<dbReference type="Pfam" id="PF13333">
    <property type="entry name" value="rve_2"/>
    <property type="match status" value="1"/>
</dbReference>
<sequence>MAIRTIWEADNHYGVRRVYLELRKQPEFAKVNHKKVQRFMHEMGLKGVGYNKQSRKYDSSKGPEGKRVKNKIHRRFKTDRPLQKLSSDVTEFKVPATGEKVYLEPILDMYNNEILTHSISTRPNLEFTLQPLNQLVERMPELSYRTTIHTDQGWQYRHRSWRKTLKKNRIIQSMSRRATALDNAVMESFFNKLKVEIGPLNNYSSAKELIDAINNWILYYNNTRIQAKLNGHSPVEYRQMAA</sequence>
<organism evidence="3 4">
    <name type="scientific">Weissella cibaria</name>
    <dbReference type="NCBI Taxonomy" id="137591"/>
    <lineage>
        <taxon>Bacteria</taxon>
        <taxon>Bacillati</taxon>
        <taxon>Bacillota</taxon>
        <taxon>Bacilli</taxon>
        <taxon>Lactobacillales</taxon>
        <taxon>Lactobacillaceae</taxon>
        <taxon>Weissella</taxon>
    </lineage>
</organism>
<dbReference type="PANTHER" id="PTHR46889:SF4">
    <property type="entry name" value="TRANSPOSASE INSO FOR INSERTION SEQUENCE ELEMENT IS911B-RELATED"/>
    <property type="match status" value="1"/>
</dbReference>
<comment type="caution">
    <text evidence="3">The sequence shown here is derived from an EMBL/GenBank/DDBJ whole genome shotgun (WGS) entry which is preliminary data.</text>
</comment>
<name>A0A0D1M0T5_9LACO</name>
<dbReference type="Gene3D" id="3.30.420.10">
    <property type="entry name" value="Ribonuclease H-like superfamily/Ribonuclease H"/>
    <property type="match status" value="1"/>
</dbReference>
<dbReference type="InterPro" id="IPR001584">
    <property type="entry name" value="Integrase_cat-core"/>
</dbReference>
<comment type="function">
    <text evidence="1">Involved in the transposition of the insertion sequence.</text>
</comment>
<dbReference type="Pfam" id="PF13276">
    <property type="entry name" value="HTH_21"/>
    <property type="match status" value="1"/>
</dbReference>
<evidence type="ECO:0000256" key="1">
    <source>
        <dbReference type="ARBA" id="ARBA00002286"/>
    </source>
</evidence>
<proteinExistence type="predicted"/>
<dbReference type="NCBIfam" id="NF033516">
    <property type="entry name" value="transpos_IS3"/>
    <property type="match status" value="1"/>
</dbReference>
<dbReference type="PANTHER" id="PTHR46889">
    <property type="entry name" value="TRANSPOSASE INSF FOR INSERTION SEQUENCE IS3B-RELATED"/>
    <property type="match status" value="1"/>
</dbReference>
<protein>
    <submittedName>
        <fullName evidence="3">Putative transposase OrfB</fullName>
    </submittedName>
</protein>
<dbReference type="Proteomes" id="UP000032289">
    <property type="component" value="Unassembled WGS sequence"/>
</dbReference>
<evidence type="ECO:0000313" key="4">
    <source>
        <dbReference type="Proteomes" id="UP000032289"/>
    </source>
</evidence>
<gene>
    <name evidence="3" type="ORF">ab3b_00174</name>
</gene>
<reference evidence="3 4" key="1">
    <citation type="journal article" date="2015" name="Microbiology (Mosc.)">
        <title>Genomics of the Weissella cibaria species with an examination of its metabolic traits.</title>
        <authorList>
            <person name="Lynch K.M."/>
            <person name="Lucid A."/>
            <person name="Arendt E.K."/>
            <person name="Sleator R.D."/>
            <person name="Lucey B."/>
            <person name="Coffey A."/>
        </authorList>
    </citation>
    <scope>NUCLEOTIDE SEQUENCE [LARGE SCALE GENOMIC DNA]</scope>
    <source>
        <strain evidence="3 4">AB3b</strain>
    </source>
</reference>
<dbReference type="InterPro" id="IPR012337">
    <property type="entry name" value="RNaseH-like_sf"/>
</dbReference>
<dbReference type="AlphaFoldDB" id="A0A0D1M0T5"/>
<dbReference type="PATRIC" id="fig|137591.24.peg.177"/>
<dbReference type="GO" id="GO:0015074">
    <property type="term" value="P:DNA integration"/>
    <property type="evidence" value="ECO:0007669"/>
    <property type="project" value="InterPro"/>
</dbReference>
<dbReference type="InterPro" id="IPR050900">
    <property type="entry name" value="Transposase_IS3/IS150/IS904"/>
</dbReference>
<dbReference type="InterPro" id="IPR025948">
    <property type="entry name" value="HTH-like_dom"/>
</dbReference>
<dbReference type="EMBL" id="JWHT01000005">
    <property type="protein sequence ID" value="KIU25630.1"/>
    <property type="molecule type" value="Genomic_DNA"/>
</dbReference>
<feature type="domain" description="Integrase catalytic" evidence="2">
    <location>
        <begin position="77"/>
        <end position="242"/>
    </location>
</feature>
<dbReference type="GO" id="GO:0003676">
    <property type="term" value="F:nucleic acid binding"/>
    <property type="evidence" value="ECO:0007669"/>
    <property type="project" value="InterPro"/>
</dbReference>
<dbReference type="PROSITE" id="PS50994">
    <property type="entry name" value="INTEGRASE"/>
    <property type="match status" value="1"/>
</dbReference>
<dbReference type="InterPro" id="IPR036397">
    <property type="entry name" value="RNaseH_sf"/>
</dbReference>
<dbReference type="Pfam" id="PF00665">
    <property type="entry name" value="rve"/>
    <property type="match status" value="1"/>
</dbReference>
<evidence type="ECO:0000259" key="2">
    <source>
        <dbReference type="PROSITE" id="PS50994"/>
    </source>
</evidence>